<evidence type="ECO:0000313" key="1">
    <source>
        <dbReference type="EMBL" id="MBB4140680.1"/>
    </source>
</evidence>
<reference evidence="1 2" key="1">
    <citation type="submission" date="2020-08" db="EMBL/GenBank/DDBJ databases">
        <title>Sequencing the genomes of 1000 actinobacteria strains.</title>
        <authorList>
            <person name="Klenk H.-P."/>
        </authorList>
    </citation>
    <scope>NUCLEOTIDE SEQUENCE [LARGE SCALE GENOMIC DNA]</scope>
    <source>
        <strain evidence="1 2">DSM 19600</strain>
    </source>
</reference>
<proteinExistence type="predicted"/>
<dbReference type="Proteomes" id="UP000549113">
    <property type="component" value="Unassembled WGS sequence"/>
</dbReference>
<organism evidence="1 2">
    <name type="scientific">Microbacterium invictum</name>
    <dbReference type="NCBI Taxonomy" id="515415"/>
    <lineage>
        <taxon>Bacteria</taxon>
        <taxon>Bacillati</taxon>
        <taxon>Actinomycetota</taxon>
        <taxon>Actinomycetes</taxon>
        <taxon>Micrococcales</taxon>
        <taxon>Microbacteriaceae</taxon>
        <taxon>Microbacterium</taxon>
    </lineage>
</organism>
<accession>A0AA40SQQ4</accession>
<gene>
    <name evidence="1" type="ORF">BKA10_002474</name>
</gene>
<dbReference type="RefSeq" id="WP_183500179.1">
    <property type="nucleotide sequence ID" value="NZ_BAABCO010000004.1"/>
</dbReference>
<protein>
    <submittedName>
        <fullName evidence="1">DeoR/GlpR family transcriptional regulator of sugar metabolism</fullName>
    </submittedName>
</protein>
<keyword evidence="2" id="KW-1185">Reference proteome</keyword>
<comment type="caution">
    <text evidence="1">The sequence shown here is derived from an EMBL/GenBank/DDBJ whole genome shotgun (WGS) entry which is preliminary data.</text>
</comment>
<dbReference type="AlphaFoldDB" id="A0AA40SQQ4"/>
<dbReference type="EMBL" id="JACIFH010000001">
    <property type="protein sequence ID" value="MBB4140680.1"/>
    <property type="molecule type" value="Genomic_DNA"/>
</dbReference>
<sequence length="67" mass="7332">MTKRVLLGIADRRVLLLDATRFTGQGLYQVAPLSDFDDIIVDAAAGPEQIEALQEHTDAVFHVVDVP</sequence>
<evidence type="ECO:0000313" key="2">
    <source>
        <dbReference type="Proteomes" id="UP000549113"/>
    </source>
</evidence>
<name>A0AA40SQQ4_9MICO</name>